<feature type="transmembrane region" description="Helical" evidence="1">
    <location>
        <begin position="141"/>
        <end position="163"/>
    </location>
</feature>
<sequence length="192" mass="20765">MRNPYSTRVFLSAAAIGAAGGVLAIALNWLFIALNTTPIATLIIVAVFGLWVLPGMLSQVLFRVPGIGLFTLLVASLVNAPFTPYGVAQIWSTVIFGLILELPFAVTLYRFGSRRMFWIAHPLSQLLVIPFYVVGFDLGAFAWWVLAIFVVLTLASAAFFTWLAQFLAGRLQAAGVARPRRAVVTPPPASEG</sequence>
<keyword evidence="3" id="KW-1185">Reference proteome</keyword>
<protein>
    <recommendedName>
        <fullName evidence="4">ECF transporter S component</fullName>
    </recommendedName>
</protein>
<dbReference type="OrthoDB" id="3292509at2"/>
<dbReference type="EMBL" id="CP032630">
    <property type="protein sequence ID" value="AYF97303.1"/>
    <property type="molecule type" value="Genomic_DNA"/>
</dbReference>
<dbReference type="Proteomes" id="UP000278886">
    <property type="component" value="Chromosome"/>
</dbReference>
<organism evidence="2 3">
    <name type="scientific">Protaetiibacter intestinalis</name>
    <dbReference type="NCBI Taxonomy" id="2419774"/>
    <lineage>
        <taxon>Bacteria</taxon>
        <taxon>Bacillati</taxon>
        <taxon>Actinomycetota</taxon>
        <taxon>Actinomycetes</taxon>
        <taxon>Micrococcales</taxon>
        <taxon>Microbacteriaceae</taxon>
        <taxon>Protaetiibacter</taxon>
    </lineage>
</organism>
<evidence type="ECO:0000313" key="3">
    <source>
        <dbReference type="Proteomes" id="UP000278886"/>
    </source>
</evidence>
<feature type="transmembrane region" description="Helical" evidence="1">
    <location>
        <begin position="34"/>
        <end position="53"/>
    </location>
</feature>
<evidence type="ECO:0008006" key="4">
    <source>
        <dbReference type="Google" id="ProtNLM"/>
    </source>
</evidence>
<accession>A0A387B4F5</accession>
<dbReference type="InterPro" id="IPR017195">
    <property type="entry name" value="ABC_thiamin-permease_prd"/>
</dbReference>
<proteinExistence type="predicted"/>
<dbReference type="AlphaFoldDB" id="A0A387B4F5"/>
<keyword evidence="1" id="KW-1133">Transmembrane helix</keyword>
<keyword evidence="1" id="KW-0812">Transmembrane</keyword>
<gene>
    <name evidence="2" type="ORF">D7I47_02905</name>
</gene>
<reference evidence="3" key="1">
    <citation type="submission" date="2018-09" db="EMBL/GenBank/DDBJ databases">
        <title>Genome sequencing of strain 2DFWR-13.</title>
        <authorList>
            <person name="Heo J."/>
            <person name="Kim S.-J."/>
            <person name="Kwon S.-W."/>
        </authorList>
    </citation>
    <scope>NUCLEOTIDE SEQUENCE [LARGE SCALE GENOMIC DNA]</scope>
    <source>
        <strain evidence="3">2DFWR-13</strain>
    </source>
</reference>
<feature type="transmembrane region" description="Helical" evidence="1">
    <location>
        <begin position="60"/>
        <end position="78"/>
    </location>
</feature>
<evidence type="ECO:0000256" key="1">
    <source>
        <dbReference type="SAM" id="Phobius"/>
    </source>
</evidence>
<feature type="transmembrane region" description="Helical" evidence="1">
    <location>
        <begin position="90"/>
        <end position="109"/>
    </location>
</feature>
<dbReference type="RefSeq" id="WP_120761654.1">
    <property type="nucleotide sequence ID" value="NZ_CP032630.1"/>
</dbReference>
<feature type="transmembrane region" description="Helical" evidence="1">
    <location>
        <begin position="116"/>
        <end position="135"/>
    </location>
</feature>
<dbReference type="KEGG" id="lyd:D7I47_02905"/>
<dbReference type="Pfam" id="PF09819">
    <property type="entry name" value="ABC_cobalt"/>
    <property type="match status" value="1"/>
</dbReference>
<keyword evidence="1" id="KW-0472">Membrane</keyword>
<evidence type="ECO:0000313" key="2">
    <source>
        <dbReference type="EMBL" id="AYF97303.1"/>
    </source>
</evidence>
<name>A0A387B4F5_9MICO</name>